<evidence type="ECO:0000256" key="2">
    <source>
        <dbReference type="ARBA" id="ARBA00022729"/>
    </source>
</evidence>
<dbReference type="Gene3D" id="3.40.190.10">
    <property type="entry name" value="Periplasmic binding protein-like II"/>
    <property type="match status" value="2"/>
</dbReference>
<dbReference type="NCBIfam" id="TIGR00363">
    <property type="entry name" value="MetQ/NlpA family lipoprotein"/>
    <property type="match status" value="1"/>
</dbReference>
<name>A0A250DPU7_9BURK</name>
<evidence type="ECO:0000256" key="6">
    <source>
        <dbReference type="PIRNR" id="PIRNR002854"/>
    </source>
</evidence>
<evidence type="ECO:0000256" key="5">
    <source>
        <dbReference type="ARBA" id="ARBA00023288"/>
    </source>
</evidence>
<dbReference type="SUPFAM" id="SSF53850">
    <property type="entry name" value="Periplasmic binding protein-like II"/>
    <property type="match status" value="1"/>
</dbReference>
<keyword evidence="4" id="KW-0564">Palmitate</keyword>
<reference evidence="7 8" key="1">
    <citation type="submission" date="2017-09" db="EMBL/GenBank/DDBJ databases">
        <title>The diverse metabolic capabilities of V. boronicumulans make it an excellent choice for continued studies on novel biodegradation.</title>
        <authorList>
            <person name="Sun S."/>
        </authorList>
    </citation>
    <scope>NUCLEOTIDE SEQUENCE [LARGE SCALE GENOMIC DNA]</scope>
    <source>
        <strain evidence="7 8">J1</strain>
    </source>
</reference>
<keyword evidence="2" id="KW-0732">Signal</keyword>
<dbReference type="PIRSF" id="PIRSF002854">
    <property type="entry name" value="MetQ"/>
    <property type="match status" value="1"/>
</dbReference>
<keyword evidence="5 6" id="KW-0449">Lipoprotein</keyword>
<sequence>MHSTFRRRGLTLATLATLVTALFAGGTAFAQDNKNTVKVGISVGSAEQVFEVVKKVAAKDGLTVQVVVFNDYQLPNAALAAGDLDANAFQHQPFLDNQIKARGFDLVPVGLTITAPLGFYSRKIKSIDQLADGASVGIQNDPSNGNRALLLLQQAKLITLKPEAVKNNNATPLDVVTNPKKLKLVSLDAAQLPRSLDDLAISAINNDYAEKAGLSFGKDAVIKESAQSPYANLIAVRRADKDKPWAKRLVAAYQSPEVRSFIETQFKGSLIPAF</sequence>
<comment type="subcellular location">
    <subcellularLocation>
        <location evidence="1">Membrane</location>
        <topology evidence="1">Lipid-anchor</topology>
    </subcellularLocation>
</comment>
<dbReference type="Proteomes" id="UP000217154">
    <property type="component" value="Chromosome"/>
</dbReference>
<dbReference type="KEGG" id="vbo:CKY39_24915"/>
<dbReference type="AlphaFoldDB" id="A0A250DPU7"/>
<protein>
    <recommendedName>
        <fullName evidence="6">Lipoprotein</fullName>
    </recommendedName>
</protein>
<evidence type="ECO:0000256" key="3">
    <source>
        <dbReference type="ARBA" id="ARBA00023136"/>
    </source>
</evidence>
<dbReference type="GO" id="GO:0016020">
    <property type="term" value="C:membrane"/>
    <property type="evidence" value="ECO:0007669"/>
    <property type="project" value="UniProtKB-SubCell"/>
</dbReference>
<proteinExistence type="inferred from homology"/>
<accession>A0A250DPU7</accession>
<keyword evidence="3" id="KW-0472">Membrane</keyword>
<dbReference type="InterPro" id="IPR004872">
    <property type="entry name" value="Lipoprotein_NlpA"/>
</dbReference>
<evidence type="ECO:0000313" key="7">
    <source>
        <dbReference type="EMBL" id="ATA56121.1"/>
    </source>
</evidence>
<dbReference type="PANTHER" id="PTHR30429:SF1">
    <property type="entry name" value="D-METHIONINE-BINDING LIPOPROTEIN METQ-RELATED"/>
    <property type="match status" value="1"/>
</dbReference>
<dbReference type="RefSeq" id="WP_095746362.1">
    <property type="nucleotide sequence ID" value="NZ_BKDI01000002.1"/>
</dbReference>
<evidence type="ECO:0000256" key="4">
    <source>
        <dbReference type="ARBA" id="ARBA00023139"/>
    </source>
</evidence>
<organism evidence="7 8">
    <name type="scientific">Variovorax boronicumulans</name>
    <dbReference type="NCBI Taxonomy" id="436515"/>
    <lineage>
        <taxon>Bacteria</taxon>
        <taxon>Pseudomonadati</taxon>
        <taxon>Pseudomonadota</taxon>
        <taxon>Betaproteobacteria</taxon>
        <taxon>Burkholderiales</taxon>
        <taxon>Comamonadaceae</taxon>
        <taxon>Variovorax</taxon>
    </lineage>
</organism>
<dbReference type="Pfam" id="PF03180">
    <property type="entry name" value="Lipoprotein_9"/>
    <property type="match status" value="1"/>
</dbReference>
<comment type="similarity">
    <text evidence="6">Belongs to the nlpA lipoprotein family.</text>
</comment>
<evidence type="ECO:0000313" key="8">
    <source>
        <dbReference type="Proteomes" id="UP000217154"/>
    </source>
</evidence>
<dbReference type="PANTHER" id="PTHR30429">
    <property type="entry name" value="D-METHIONINE-BINDING LIPOPROTEIN METQ"/>
    <property type="match status" value="1"/>
</dbReference>
<dbReference type="EMBL" id="CP023284">
    <property type="protein sequence ID" value="ATA56121.1"/>
    <property type="molecule type" value="Genomic_DNA"/>
</dbReference>
<gene>
    <name evidence="7" type="ORF">CKY39_24915</name>
</gene>
<evidence type="ECO:0000256" key="1">
    <source>
        <dbReference type="ARBA" id="ARBA00004635"/>
    </source>
</evidence>
<dbReference type="CDD" id="cd13598">
    <property type="entry name" value="PBP2_lipoprotein_IlpA_like"/>
    <property type="match status" value="1"/>
</dbReference>